<dbReference type="RefSeq" id="WP_087107596.1">
    <property type="nucleotide sequence ID" value="NZ_CBCSCN010000001.1"/>
</dbReference>
<comment type="function">
    <text evidence="10">Inner membrane component of the type II secretion system required for the energy-dependent secretion of extracellular factors such as proteases and toxins from the periplasm.</text>
</comment>
<dbReference type="Proteomes" id="UP000196573">
    <property type="component" value="Unassembled WGS sequence"/>
</dbReference>
<evidence type="ECO:0000256" key="1">
    <source>
        <dbReference type="ARBA" id="ARBA00004377"/>
    </source>
</evidence>
<evidence type="ECO:0000259" key="11">
    <source>
        <dbReference type="Pfam" id="PF05134"/>
    </source>
</evidence>
<accession>A0A1X7AGN5</accession>
<evidence type="ECO:0000313" key="13">
    <source>
        <dbReference type="EMBL" id="SMA39512.1"/>
    </source>
</evidence>
<dbReference type="GO" id="GO:0005886">
    <property type="term" value="C:plasma membrane"/>
    <property type="evidence" value="ECO:0007669"/>
    <property type="project" value="UniProtKB-SubCell"/>
</dbReference>
<dbReference type="CDD" id="cd24017">
    <property type="entry name" value="ASKHA_T2SSL_N"/>
    <property type="match status" value="1"/>
</dbReference>
<keyword evidence="8" id="KW-1133">Transmembrane helix</keyword>
<reference evidence="13 14" key="1">
    <citation type="submission" date="2017-03" db="EMBL/GenBank/DDBJ databases">
        <authorList>
            <person name="Afonso C.L."/>
            <person name="Miller P.J."/>
            <person name="Scott M.A."/>
            <person name="Spackman E."/>
            <person name="Goraichik I."/>
            <person name="Dimitrov K.M."/>
            <person name="Suarez D.L."/>
            <person name="Swayne D.E."/>
        </authorList>
    </citation>
    <scope>NUCLEOTIDE SEQUENCE [LARGE SCALE GENOMIC DNA]</scope>
    <source>
        <strain evidence="13">SB41UT1</strain>
    </source>
</reference>
<dbReference type="AlphaFoldDB" id="A0A1X7AGN5"/>
<dbReference type="InterPro" id="IPR025691">
    <property type="entry name" value="GspL_pp_dom"/>
</dbReference>
<dbReference type="GO" id="GO:0009276">
    <property type="term" value="C:Gram-negative-bacterium-type cell wall"/>
    <property type="evidence" value="ECO:0007669"/>
    <property type="project" value="InterPro"/>
</dbReference>
<dbReference type="InterPro" id="IPR007812">
    <property type="entry name" value="T2SS_protein-GspL"/>
</dbReference>
<dbReference type="GO" id="GO:0015627">
    <property type="term" value="C:type II protein secretion system complex"/>
    <property type="evidence" value="ECO:0007669"/>
    <property type="project" value="InterPro"/>
</dbReference>
<keyword evidence="9" id="KW-0472">Membrane</keyword>
<dbReference type="Gene3D" id="3.30.1360.100">
    <property type="entry name" value="General secretion pathway protein M, EpsM"/>
    <property type="match status" value="1"/>
</dbReference>
<dbReference type="NCBIfam" id="TIGR01709">
    <property type="entry name" value="typeII_sec_gspL"/>
    <property type="match status" value="1"/>
</dbReference>
<sequence>MDNNLIIWLPASEMEPVFWLTRSEQGQLSVSNLLTQQLGKLAEQLPGRKVTVLVPGEAVTLHSLEQAGKINSAVYQSLRWRLEDDIAEDVEQLHIAVLEQADGIAHLASVSQARMEQWQSWLAGAEIESNQWLPDTLALPWNEGEISIFHKEKKSLVRSGQYTTAVCEESWMPLYLRSIDSDELAHKELSVDSVFEVASRSSLNLLQGSWQPRSKTMLQVRVWRRAAVLAVLSLTLFLGQSITLNTRLEAQNQTLQQQAKDIYQQLFPGERIVRLESQLKQKLASLQGSKQTEVVTMPLLLEQLAPAFTSVPAFQTMDMEYNLSREELRITAQSVDFESFERFRESAPTSLQVTIESTEQQNKLVKGTVIVKASTEGAAS</sequence>
<evidence type="ECO:0000256" key="3">
    <source>
        <dbReference type="ARBA" id="ARBA00022448"/>
    </source>
</evidence>
<proteinExistence type="inferred from homology"/>
<evidence type="ECO:0000259" key="12">
    <source>
        <dbReference type="Pfam" id="PF12693"/>
    </source>
</evidence>
<dbReference type="EMBL" id="FWPT01000002">
    <property type="protein sequence ID" value="SMA39512.1"/>
    <property type="molecule type" value="Genomic_DNA"/>
</dbReference>
<evidence type="ECO:0000256" key="8">
    <source>
        <dbReference type="ARBA" id="ARBA00022989"/>
    </source>
</evidence>
<gene>
    <name evidence="13" type="primary">epsL_1</name>
    <name evidence="13" type="ORF">EHSB41UT_01052</name>
</gene>
<comment type="subcellular location">
    <subcellularLocation>
        <location evidence="1">Cell inner membrane</location>
        <topology evidence="1">Single-pass membrane protein</topology>
    </subcellularLocation>
</comment>
<keyword evidence="14" id="KW-1185">Reference proteome</keyword>
<keyword evidence="3 10" id="KW-0813">Transport</keyword>
<dbReference type="GO" id="GO:0015628">
    <property type="term" value="P:protein secretion by the type II secretion system"/>
    <property type="evidence" value="ECO:0007669"/>
    <property type="project" value="InterPro"/>
</dbReference>
<dbReference type="OrthoDB" id="7011844at2"/>
<dbReference type="InterPro" id="IPR024230">
    <property type="entry name" value="GspL_cyto_dom"/>
</dbReference>
<protein>
    <recommendedName>
        <fullName evidence="10">Type II secretion system protein L</fullName>
        <shortName evidence="10">T2SS protein L</shortName>
    </recommendedName>
</protein>
<dbReference type="PIRSF" id="PIRSF015761">
    <property type="entry name" value="Protein_L"/>
    <property type="match status" value="1"/>
</dbReference>
<evidence type="ECO:0000256" key="7">
    <source>
        <dbReference type="ARBA" id="ARBA00022927"/>
    </source>
</evidence>
<name>A0A1X7AGN5_9GAMM</name>
<feature type="domain" description="GspL periplasmic" evidence="12">
    <location>
        <begin position="219"/>
        <end position="373"/>
    </location>
</feature>
<keyword evidence="6" id="KW-0812">Transmembrane</keyword>
<organism evidence="13 14">
    <name type="scientific">Parendozoicomonas haliclonae</name>
    <dbReference type="NCBI Taxonomy" id="1960125"/>
    <lineage>
        <taxon>Bacteria</taxon>
        <taxon>Pseudomonadati</taxon>
        <taxon>Pseudomonadota</taxon>
        <taxon>Gammaproteobacteria</taxon>
        <taxon>Oceanospirillales</taxon>
        <taxon>Endozoicomonadaceae</taxon>
        <taxon>Parendozoicomonas</taxon>
    </lineage>
</organism>
<evidence type="ECO:0000256" key="5">
    <source>
        <dbReference type="ARBA" id="ARBA00022519"/>
    </source>
</evidence>
<keyword evidence="5" id="KW-0997">Cell inner membrane</keyword>
<dbReference type="Gene3D" id="3.30.420.380">
    <property type="match status" value="1"/>
</dbReference>
<feature type="domain" description="GspL cytoplasmic actin-ATPase-like" evidence="11">
    <location>
        <begin position="5"/>
        <end position="182"/>
    </location>
</feature>
<comment type="similarity">
    <text evidence="2 10">Belongs to the GSP L family.</text>
</comment>
<dbReference type="Pfam" id="PF05134">
    <property type="entry name" value="T2SSL"/>
    <property type="match status" value="1"/>
</dbReference>
<dbReference type="Pfam" id="PF12693">
    <property type="entry name" value="GspL_C"/>
    <property type="match status" value="1"/>
</dbReference>
<evidence type="ECO:0000256" key="2">
    <source>
        <dbReference type="ARBA" id="ARBA00005318"/>
    </source>
</evidence>
<evidence type="ECO:0000256" key="9">
    <source>
        <dbReference type="ARBA" id="ARBA00023136"/>
    </source>
</evidence>
<keyword evidence="4" id="KW-1003">Cell membrane</keyword>
<evidence type="ECO:0000313" key="14">
    <source>
        <dbReference type="Proteomes" id="UP000196573"/>
    </source>
</evidence>
<dbReference type="Gene3D" id="3.30.420.370">
    <property type="match status" value="1"/>
</dbReference>
<evidence type="ECO:0000256" key="4">
    <source>
        <dbReference type="ARBA" id="ARBA00022475"/>
    </source>
</evidence>
<keyword evidence="7 10" id="KW-0653">Protein transport</keyword>
<evidence type="ECO:0000256" key="10">
    <source>
        <dbReference type="PIRNR" id="PIRNR015761"/>
    </source>
</evidence>
<dbReference type="InterPro" id="IPR043129">
    <property type="entry name" value="ATPase_NBD"/>
</dbReference>
<dbReference type="SUPFAM" id="SSF53067">
    <property type="entry name" value="Actin-like ATPase domain"/>
    <property type="match status" value="1"/>
</dbReference>
<evidence type="ECO:0000256" key="6">
    <source>
        <dbReference type="ARBA" id="ARBA00022692"/>
    </source>
</evidence>